<feature type="transmembrane region" description="Helical" evidence="1">
    <location>
        <begin position="166"/>
        <end position="187"/>
    </location>
</feature>
<proteinExistence type="predicted"/>
<keyword evidence="3" id="KW-1185">Reference proteome</keyword>
<dbReference type="OrthoDB" id="5189492at2"/>
<gene>
    <name evidence="2" type="ORF">A1sIA56_05965</name>
</gene>
<feature type="transmembrane region" description="Helical" evidence="1">
    <location>
        <begin position="6"/>
        <end position="24"/>
    </location>
</feature>
<keyword evidence="1" id="KW-0812">Transmembrane</keyword>
<name>A0A249KI50_9ACTN</name>
<dbReference type="KEGG" id="psuf:A1sIA56_05965"/>
<feature type="transmembrane region" description="Helical" evidence="1">
    <location>
        <begin position="138"/>
        <end position="160"/>
    </location>
</feature>
<organism evidence="2 3">
    <name type="scientific">Candidatus Planktophila sulfonica</name>
    <dbReference type="NCBI Taxonomy" id="1884904"/>
    <lineage>
        <taxon>Bacteria</taxon>
        <taxon>Bacillati</taxon>
        <taxon>Actinomycetota</taxon>
        <taxon>Actinomycetes</taxon>
        <taxon>Candidatus Nanopelagicales</taxon>
        <taxon>Candidatus Nanopelagicaceae</taxon>
        <taxon>Candidatus Planktophila</taxon>
    </lineage>
</organism>
<keyword evidence="1" id="KW-0472">Membrane</keyword>
<protein>
    <recommendedName>
        <fullName evidence="4">MtN3 and saliva related transmembrane protein</fullName>
    </recommendedName>
</protein>
<sequence length="200" mass="21016">MFSAELIGFIAGGLGMFFGLPQALRVRKLGHGRGVSLISWMLQFGVATSWAAYGFDIDSPSVLLTNVGAGLVNASVIFAIIRNNVKTLVILSGYAAGLSALILNLPSAIVSALLIALVFAQSPQIVKSFKNLTIGAESAVSVSALSVSSVSILLWFIYAVHADVPLILLSTTIAVSINISIIVLELIGKRRRGKLTYSGL</sequence>
<reference evidence="2 3" key="1">
    <citation type="submission" date="2016-07" db="EMBL/GenBank/DDBJ databases">
        <title>High microdiversification within the ubiquitous acI lineage of Actinobacteria.</title>
        <authorList>
            <person name="Neuenschwander S.M."/>
            <person name="Salcher M."/>
            <person name="Ghai R."/>
            <person name="Pernthaler J."/>
        </authorList>
    </citation>
    <scope>NUCLEOTIDE SEQUENCE [LARGE SCALE GENOMIC DNA]</scope>
    <source>
        <strain evidence="2">MMS-IA-56</strain>
    </source>
</reference>
<feature type="transmembrane region" description="Helical" evidence="1">
    <location>
        <begin position="61"/>
        <end position="81"/>
    </location>
</feature>
<feature type="transmembrane region" description="Helical" evidence="1">
    <location>
        <begin position="36"/>
        <end position="55"/>
    </location>
</feature>
<keyword evidence="1" id="KW-1133">Transmembrane helix</keyword>
<dbReference type="RefSeq" id="WP_095673988.1">
    <property type="nucleotide sequence ID" value="NZ_CP016773.1"/>
</dbReference>
<evidence type="ECO:0000313" key="2">
    <source>
        <dbReference type="EMBL" id="ASY16426.1"/>
    </source>
</evidence>
<dbReference type="EMBL" id="CP016773">
    <property type="protein sequence ID" value="ASY16426.1"/>
    <property type="molecule type" value="Genomic_DNA"/>
</dbReference>
<accession>A0A249KI50</accession>
<dbReference type="AlphaFoldDB" id="A0A249KI50"/>
<dbReference type="Gene3D" id="1.20.1280.290">
    <property type="match status" value="1"/>
</dbReference>
<evidence type="ECO:0000313" key="3">
    <source>
        <dbReference type="Proteomes" id="UP000217215"/>
    </source>
</evidence>
<evidence type="ECO:0000256" key="1">
    <source>
        <dbReference type="SAM" id="Phobius"/>
    </source>
</evidence>
<evidence type="ECO:0008006" key="4">
    <source>
        <dbReference type="Google" id="ProtNLM"/>
    </source>
</evidence>
<dbReference type="Proteomes" id="UP000217215">
    <property type="component" value="Chromosome"/>
</dbReference>